<evidence type="ECO:0000259" key="15">
    <source>
        <dbReference type="PROSITE" id="PS51192"/>
    </source>
</evidence>
<dbReference type="GeneID" id="96005551"/>
<dbReference type="RefSeq" id="XP_069230112.1">
    <property type="nucleotide sequence ID" value="XM_069372713.1"/>
</dbReference>
<dbReference type="SMART" id="SM00487">
    <property type="entry name" value="DEXDc"/>
    <property type="match status" value="1"/>
</dbReference>
<dbReference type="InterPro" id="IPR014014">
    <property type="entry name" value="RNA_helicase_DEAD_Q_motif"/>
</dbReference>
<evidence type="ECO:0000259" key="16">
    <source>
        <dbReference type="PROSITE" id="PS51194"/>
    </source>
</evidence>
<accession>A0AB34KPI7</accession>
<dbReference type="CDD" id="cd17953">
    <property type="entry name" value="DEADc_DDX46"/>
    <property type="match status" value="1"/>
</dbReference>
<feature type="compositionally biased region" description="Basic and acidic residues" evidence="14">
    <location>
        <begin position="146"/>
        <end position="174"/>
    </location>
</feature>
<dbReference type="Pfam" id="PF00271">
    <property type="entry name" value="Helicase_C"/>
    <property type="match status" value="1"/>
</dbReference>
<comment type="caution">
    <text evidence="18">The sequence shown here is derived from an EMBL/GenBank/DDBJ whole genome shotgun (WGS) entry which is preliminary data.</text>
</comment>
<keyword evidence="9" id="KW-0539">Nucleus</keyword>
<reference evidence="18 19" key="1">
    <citation type="journal article" date="2020" name="Microbiol. Resour. Announc.">
        <title>Draft Genome Sequence of a Cladosporium Species Isolated from the Mesophotic Ascidian Didemnum maculosum.</title>
        <authorList>
            <person name="Gioti A."/>
            <person name="Siaperas R."/>
            <person name="Nikolaivits E."/>
            <person name="Le Goff G."/>
            <person name="Ouazzani J."/>
            <person name="Kotoulas G."/>
            <person name="Topakas E."/>
        </authorList>
    </citation>
    <scope>NUCLEOTIDE SEQUENCE [LARGE SCALE GENOMIC DNA]</scope>
    <source>
        <strain evidence="18 19">TM138-S3</strain>
    </source>
</reference>
<feature type="domain" description="Helicase C-terminal" evidence="16">
    <location>
        <begin position="732"/>
        <end position="880"/>
    </location>
</feature>
<feature type="compositionally biased region" description="Low complexity" evidence="14">
    <location>
        <begin position="176"/>
        <end position="193"/>
    </location>
</feature>
<dbReference type="PROSITE" id="PS51192">
    <property type="entry name" value="HELICASE_ATP_BIND_1"/>
    <property type="match status" value="1"/>
</dbReference>
<protein>
    <recommendedName>
        <fullName evidence="2">RNA helicase</fullName>
        <ecNumber evidence="2">3.6.4.13</ecNumber>
    </recommendedName>
</protein>
<comment type="function">
    <text evidence="10">ATP-dependent RNA helicase involved spliceosome assembly and in nuclear splicing. Catalyzes an ATP-dependent conformational change of U2 snRNP. Bridges U1 and U2 snRNPs and enables stable U2 snRNP association with intron RNA.</text>
</comment>
<feature type="compositionally biased region" description="Basic and acidic residues" evidence="14">
    <location>
        <begin position="70"/>
        <end position="95"/>
    </location>
</feature>
<evidence type="ECO:0000256" key="7">
    <source>
        <dbReference type="ARBA" id="ARBA00022840"/>
    </source>
</evidence>
<comment type="subcellular location">
    <subcellularLocation>
        <location evidence="1">Nucleus</location>
    </subcellularLocation>
</comment>
<dbReference type="Proteomes" id="UP000803884">
    <property type="component" value="Unassembled WGS sequence"/>
</dbReference>
<evidence type="ECO:0000256" key="2">
    <source>
        <dbReference type="ARBA" id="ARBA00012552"/>
    </source>
</evidence>
<dbReference type="Gene3D" id="3.40.50.300">
    <property type="entry name" value="P-loop containing nucleotide triphosphate hydrolases"/>
    <property type="match status" value="2"/>
</dbReference>
<feature type="compositionally biased region" description="Basic and acidic residues" evidence="14">
    <location>
        <begin position="350"/>
        <end position="365"/>
    </location>
</feature>
<evidence type="ECO:0000256" key="5">
    <source>
        <dbReference type="ARBA" id="ARBA00022801"/>
    </source>
</evidence>
<comment type="catalytic activity">
    <reaction evidence="12">
        <text>ATP + H2O = ADP + phosphate + H(+)</text>
        <dbReference type="Rhea" id="RHEA:13065"/>
        <dbReference type="ChEBI" id="CHEBI:15377"/>
        <dbReference type="ChEBI" id="CHEBI:15378"/>
        <dbReference type="ChEBI" id="CHEBI:30616"/>
        <dbReference type="ChEBI" id="CHEBI:43474"/>
        <dbReference type="ChEBI" id="CHEBI:456216"/>
        <dbReference type="EC" id="3.6.4.13"/>
    </reaction>
</comment>
<feature type="compositionally biased region" description="Basic and acidic residues" evidence="14">
    <location>
        <begin position="7"/>
        <end position="22"/>
    </location>
</feature>
<feature type="region of interest" description="Disordered" evidence="14">
    <location>
        <begin position="919"/>
        <end position="953"/>
    </location>
</feature>
<keyword evidence="19" id="KW-1185">Reference proteome</keyword>
<dbReference type="PROSITE" id="PS51195">
    <property type="entry name" value="Q_MOTIF"/>
    <property type="match status" value="1"/>
</dbReference>
<evidence type="ECO:0000256" key="8">
    <source>
        <dbReference type="ARBA" id="ARBA00023187"/>
    </source>
</evidence>
<evidence type="ECO:0000256" key="12">
    <source>
        <dbReference type="ARBA" id="ARBA00047984"/>
    </source>
</evidence>
<gene>
    <name evidence="18" type="ORF">WHR41_04107</name>
</gene>
<dbReference type="GO" id="GO:0003724">
    <property type="term" value="F:RNA helicase activity"/>
    <property type="evidence" value="ECO:0007669"/>
    <property type="project" value="UniProtKB-EC"/>
</dbReference>
<dbReference type="Pfam" id="PF00270">
    <property type="entry name" value="DEAD"/>
    <property type="match status" value="1"/>
</dbReference>
<dbReference type="SUPFAM" id="SSF52540">
    <property type="entry name" value="P-loop containing nucleoside triphosphate hydrolases"/>
    <property type="match status" value="1"/>
</dbReference>
<dbReference type="InterPro" id="IPR011545">
    <property type="entry name" value="DEAD/DEAH_box_helicase_dom"/>
</dbReference>
<evidence type="ECO:0000256" key="3">
    <source>
        <dbReference type="ARBA" id="ARBA00022664"/>
    </source>
</evidence>
<dbReference type="GO" id="GO:0005524">
    <property type="term" value="F:ATP binding"/>
    <property type="evidence" value="ECO:0007669"/>
    <property type="project" value="UniProtKB-KW"/>
</dbReference>
<dbReference type="InterPro" id="IPR056149">
    <property type="entry name" value="PRP5/DDX46/KHDC4_KH"/>
</dbReference>
<feature type="domain" description="Helicase ATP-binding" evidence="15">
    <location>
        <begin position="527"/>
        <end position="705"/>
    </location>
</feature>
<dbReference type="PROSITE" id="PS51194">
    <property type="entry name" value="HELICASE_CTER"/>
    <property type="match status" value="1"/>
</dbReference>
<keyword evidence="7" id="KW-0067">ATP-binding</keyword>
<keyword evidence="5" id="KW-0378">Hydrolase</keyword>
<dbReference type="InterPro" id="IPR014001">
    <property type="entry name" value="Helicase_ATP-bd"/>
</dbReference>
<dbReference type="GO" id="GO:0003676">
    <property type="term" value="F:nucleic acid binding"/>
    <property type="evidence" value="ECO:0007669"/>
    <property type="project" value="InterPro"/>
</dbReference>
<dbReference type="InterPro" id="IPR001650">
    <property type="entry name" value="Helicase_C-like"/>
</dbReference>
<evidence type="ECO:0000313" key="19">
    <source>
        <dbReference type="Proteomes" id="UP000803884"/>
    </source>
</evidence>
<evidence type="ECO:0000259" key="17">
    <source>
        <dbReference type="PROSITE" id="PS51195"/>
    </source>
</evidence>
<feature type="region of interest" description="Disordered" evidence="14">
    <location>
        <begin position="971"/>
        <end position="992"/>
    </location>
</feature>
<dbReference type="GO" id="GO:0005634">
    <property type="term" value="C:nucleus"/>
    <property type="evidence" value="ECO:0007669"/>
    <property type="project" value="UniProtKB-SubCell"/>
</dbReference>
<dbReference type="EC" id="3.6.4.13" evidence="2"/>
<keyword evidence="4" id="KW-0547">Nucleotide-binding</keyword>
<sequence>MAYSPSRRSEDRYVRDRRDDRGTRRRSRSRERDRDSYRRRDRSYDRYDDRRDDRRYGRRDRSRDRKRSRDRSPVRDRRDERDRYRDSRDAYDNRDRKRPRRSNSPKRDDRARDSGRDRRTTVRTSERGDETPRPPTANTDNAAADKQAEEKRKQEERRAKMEAWKAKLLADKAQESPSASTPPTTTANNASSNDLQPASKPDPKEIQKRLRAAKAKQEDAKNVPLGGDVAIPTPAPEHLASNGSVGSSGATPEPGRITAKVTGFGLNKAVAGKTEIQASKAASALDEGETSAKPKLGKLPSLPSVDVSMDAIPDNTEDEDDDGNDLRSNDDADKANREAVQRRALQLERSANHDDPAAKSVDTAKDAGSAMDVDEDDEIDPLDAFMNSLEDSAKDSDPLDDVQFGKKAAVVFNGDDEGDLDAIGSASDDIAAMMKKTKKKDFIQVDHAKMNYQPFRKNFYNEPIEISEMTDEDIEELRADLDNITVKGKNPPRPIQKFAQGGFGAHIMQIINQLNFSIPSSIQAQALPAIMSGRDTIGVAKTGSGKTMAFVLPMFRHIKDQPPLATLDGPIGLIMAPTRELAVQIHRDCKPFLRGLNLRAVCAYGGAPIKDQIAELKRGAEIVVATPGRMIDLLSANSGRVTNLRRVSYVVMDEADRMFDMGFEPQITKILMNIRPDRQTILFSATFPPKMEAMARKALRNPVEILVGGKSVVASEITQVVEVREANTRFNRLLQLLGEMFVQDDDVRCLVFVERQETADILFKELSKKGYASVSIHGGREQIDRDEAIQNFKQGIFPIMIATSVAARGLDVKQLRLVVNFDCPNHNEDYVHRCGRTGRAGNTGTAVTFVMPDQERFAAFLAKSLTDSNQEVPEDLKTMAEKFNKKVESGEAKKYGGGFGGKGIERLDAARQADEARIRKQYRTEDQPEEEDAGEAKKEGGEDASGKPKESTESLLPAQLAAILKNAMNVQKAETPPPAANDGQKAGGRPKALDPMEAARQAAMNITNRVGGNKSAARPGQHVDNHGPDAGAFHATLEINDFPQRARWAVTNRTNTSKILDTAQVSITTKGNYYAPPKVPGEGELPKLYILVEGPTKIIVEDSMAELVRLLKEGTIAALEGESSKPQAGGRYSVV</sequence>
<feature type="compositionally biased region" description="Basic and acidic residues" evidence="14">
    <location>
        <begin position="105"/>
        <end position="132"/>
    </location>
</feature>
<feature type="compositionally biased region" description="Polar residues" evidence="14">
    <location>
        <begin position="241"/>
        <end position="250"/>
    </location>
</feature>
<evidence type="ECO:0000256" key="13">
    <source>
        <dbReference type="PROSITE-ProRule" id="PRU00552"/>
    </source>
</evidence>
<feature type="domain" description="DEAD-box RNA helicase Q" evidence="17">
    <location>
        <begin position="496"/>
        <end position="524"/>
    </location>
</feature>
<dbReference type="InterPro" id="IPR027417">
    <property type="entry name" value="P-loop_NTPase"/>
</dbReference>
<dbReference type="GO" id="GO:0016787">
    <property type="term" value="F:hydrolase activity"/>
    <property type="evidence" value="ECO:0007669"/>
    <property type="project" value="UniProtKB-KW"/>
</dbReference>
<evidence type="ECO:0000256" key="4">
    <source>
        <dbReference type="ARBA" id="ARBA00022741"/>
    </source>
</evidence>
<evidence type="ECO:0000313" key="18">
    <source>
        <dbReference type="EMBL" id="KAL1587007.1"/>
    </source>
</evidence>
<dbReference type="GO" id="GO:0008380">
    <property type="term" value="P:RNA splicing"/>
    <property type="evidence" value="ECO:0007669"/>
    <property type="project" value="UniProtKB-KW"/>
</dbReference>
<evidence type="ECO:0000256" key="1">
    <source>
        <dbReference type="ARBA" id="ARBA00004123"/>
    </source>
</evidence>
<dbReference type="PROSITE" id="PS00039">
    <property type="entry name" value="DEAD_ATP_HELICASE"/>
    <property type="match status" value="1"/>
</dbReference>
<dbReference type="Pfam" id="PF23469">
    <property type="entry name" value="KH_12"/>
    <property type="match status" value="1"/>
</dbReference>
<feature type="short sequence motif" description="Q motif" evidence="13">
    <location>
        <begin position="496"/>
        <end position="524"/>
    </location>
</feature>
<feature type="compositionally biased region" description="Basic and acidic residues" evidence="14">
    <location>
        <begin position="934"/>
        <end position="952"/>
    </location>
</feature>
<keyword evidence="6" id="KW-0347">Helicase</keyword>
<keyword evidence="8" id="KW-0508">mRNA splicing</keyword>
<keyword evidence="3" id="KW-0507">mRNA processing</keyword>
<evidence type="ECO:0000256" key="11">
    <source>
        <dbReference type="ARBA" id="ARBA00038511"/>
    </source>
</evidence>
<feature type="compositionally biased region" description="Basic and acidic residues" evidence="14">
    <location>
        <begin position="324"/>
        <end position="341"/>
    </location>
</feature>
<evidence type="ECO:0000256" key="6">
    <source>
        <dbReference type="ARBA" id="ARBA00022806"/>
    </source>
</evidence>
<evidence type="ECO:0000256" key="14">
    <source>
        <dbReference type="SAM" id="MobiDB-lite"/>
    </source>
</evidence>
<dbReference type="GO" id="GO:0006397">
    <property type="term" value="P:mRNA processing"/>
    <property type="evidence" value="ECO:0007669"/>
    <property type="project" value="UniProtKB-KW"/>
</dbReference>
<feature type="region of interest" description="Disordered" evidence="14">
    <location>
        <begin position="1"/>
        <end position="258"/>
    </location>
</feature>
<dbReference type="EMBL" id="JAAQHG020000012">
    <property type="protein sequence ID" value="KAL1587007.1"/>
    <property type="molecule type" value="Genomic_DNA"/>
</dbReference>
<dbReference type="InterPro" id="IPR000629">
    <property type="entry name" value="RNA-helicase_DEAD-box_CS"/>
</dbReference>
<dbReference type="CDD" id="cd18787">
    <property type="entry name" value="SF2_C_DEAD"/>
    <property type="match status" value="1"/>
</dbReference>
<comment type="similarity">
    <text evidence="11">Belongs to the DEAD box helicase family. DDX46/PRP5 subfamily.</text>
</comment>
<dbReference type="PANTHER" id="PTHR47958">
    <property type="entry name" value="ATP-DEPENDENT RNA HELICASE DBP3"/>
    <property type="match status" value="1"/>
</dbReference>
<name>A0AB34KPI7_9PEZI</name>
<dbReference type="SMART" id="SM00490">
    <property type="entry name" value="HELICc"/>
    <property type="match status" value="1"/>
</dbReference>
<feature type="compositionally biased region" description="Basic and acidic residues" evidence="14">
    <location>
        <begin position="30"/>
        <end position="63"/>
    </location>
</feature>
<feature type="region of interest" description="Disordered" evidence="14">
    <location>
        <begin position="278"/>
        <end position="378"/>
    </location>
</feature>
<organism evidence="18 19">
    <name type="scientific">Cladosporium halotolerans</name>
    <dbReference type="NCBI Taxonomy" id="1052096"/>
    <lineage>
        <taxon>Eukaryota</taxon>
        <taxon>Fungi</taxon>
        <taxon>Dikarya</taxon>
        <taxon>Ascomycota</taxon>
        <taxon>Pezizomycotina</taxon>
        <taxon>Dothideomycetes</taxon>
        <taxon>Dothideomycetidae</taxon>
        <taxon>Cladosporiales</taxon>
        <taxon>Cladosporiaceae</taxon>
        <taxon>Cladosporium</taxon>
    </lineage>
</organism>
<evidence type="ECO:0000256" key="10">
    <source>
        <dbReference type="ARBA" id="ARBA00037330"/>
    </source>
</evidence>
<evidence type="ECO:0000256" key="9">
    <source>
        <dbReference type="ARBA" id="ARBA00023242"/>
    </source>
</evidence>
<dbReference type="AlphaFoldDB" id="A0AB34KPI7"/>
<proteinExistence type="inferred from homology"/>
<dbReference type="FunFam" id="3.40.50.300:FF:000079">
    <property type="entry name" value="probable ATP-dependent RNA helicase DDX17"/>
    <property type="match status" value="1"/>
</dbReference>